<dbReference type="EMBL" id="JABEXW010000391">
    <property type="protein sequence ID" value="KAF4964730.1"/>
    <property type="molecule type" value="Genomic_DNA"/>
</dbReference>
<dbReference type="PANTHER" id="PTHR35910:SF6">
    <property type="entry name" value="2EXR DOMAIN-CONTAINING PROTEIN"/>
    <property type="match status" value="1"/>
</dbReference>
<dbReference type="AlphaFoldDB" id="A0A8H4X831"/>
<reference evidence="2" key="2">
    <citation type="submission" date="2020-05" db="EMBL/GenBank/DDBJ databases">
        <authorList>
            <person name="Kim H.-S."/>
            <person name="Proctor R.H."/>
            <person name="Brown D.W."/>
        </authorList>
    </citation>
    <scope>NUCLEOTIDE SEQUENCE</scope>
    <source>
        <strain evidence="2">NRRL 20472</strain>
    </source>
</reference>
<evidence type="ECO:0000313" key="2">
    <source>
        <dbReference type="EMBL" id="KAF4964730.1"/>
    </source>
</evidence>
<name>A0A8H4X831_9HYPO</name>
<comment type="caution">
    <text evidence="2">The sequence shown here is derived from an EMBL/GenBank/DDBJ whole genome shotgun (WGS) entry which is preliminary data.</text>
</comment>
<evidence type="ECO:0000313" key="3">
    <source>
        <dbReference type="Proteomes" id="UP000622797"/>
    </source>
</evidence>
<proteinExistence type="predicted"/>
<keyword evidence="3" id="KW-1185">Reference proteome</keyword>
<organism evidence="2 3">
    <name type="scientific">Fusarium sarcochroum</name>
    <dbReference type="NCBI Taxonomy" id="1208366"/>
    <lineage>
        <taxon>Eukaryota</taxon>
        <taxon>Fungi</taxon>
        <taxon>Dikarya</taxon>
        <taxon>Ascomycota</taxon>
        <taxon>Pezizomycotina</taxon>
        <taxon>Sordariomycetes</taxon>
        <taxon>Hypocreomycetidae</taxon>
        <taxon>Hypocreales</taxon>
        <taxon>Nectriaceae</taxon>
        <taxon>Fusarium</taxon>
        <taxon>Fusarium lateritium species complex</taxon>
    </lineage>
</organism>
<gene>
    <name evidence="2" type="ORF">FSARC_7329</name>
</gene>
<reference evidence="2" key="1">
    <citation type="journal article" date="2020" name="BMC Genomics">
        <title>Correction to: Identification and distribution of gene clusters required for synthesis of sphingolipid metabolism inhibitors in diverse species of the filamentous fungus Fusarium.</title>
        <authorList>
            <person name="Kim H.S."/>
            <person name="Lohmar J.M."/>
            <person name="Busman M."/>
            <person name="Brown D.W."/>
            <person name="Naumann T.A."/>
            <person name="Divon H.H."/>
            <person name="Lysoe E."/>
            <person name="Uhlig S."/>
            <person name="Proctor R.H."/>
        </authorList>
    </citation>
    <scope>NUCLEOTIDE SEQUENCE</scope>
    <source>
        <strain evidence="2">NRRL 20472</strain>
    </source>
</reference>
<dbReference type="OrthoDB" id="3473305at2759"/>
<dbReference type="Pfam" id="PF20150">
    <property type="entry name" value="2EXR"/>
    <property type="match status" value="1"/>
</dbReference>
<dbReference type="Proteomes" id="UP000622797">
    <property type="component" value="Unassembled WGS sequence"/>
</dbReference>
<accession>A0A8H4X831</accession>
<dbReference type="InterPro" id="IPR045518">
    <property type="entry name" value="2EXR"/>
</dbReference>
<sequence length="347" mass="39296">MGQLISKLGRVHNSTYPTFTCFGDLPPELRLLIWKFALPRHRDLRLGRPHTIRPFQPTDGKITTTSMKAPGGLLGACHESRCVALAHGRHCSYTNEILDRRQLKRMAWIDNNIRTLHVNMKNPDLPFTYHVPAKIQAVAELWPSHKSLNRIQKYIIHRLLIQGHPKIETVYVGLSAIPLSYCQSDNVTCSPCVDSDSAVVALDDERLPEYLESAFRVAKSRSSSQLTYHRSAECYLAHLNRWWKTSRRAKALRRTWGSGLAMGVELKPAIMFGETDEMPCSAILKQIMDFIPQQDGLEFELGLAGGKLSRYAVKSSFDCETVCSAAEAPQFVGNSAWDQMHFFSEFY</sequence>
<feature type="domain" description="2EXR" evidence="1">
    <location>
        <begin position="19"/>
        <end position="113"/>
    </location>
</feature>
<evidence type="ECO:0000259" key="1">
    <source>
        <dbReference type="Pfam" id="PF20150"/>
    </source>
</evidence>
<dbReference type="PANTHER" id="PTHR35910">
    <property type="entry name" value="2EXR DOMAIN-CONTAINING PROTEIN"/>
    <property type="match status" value="1"/>
</dbReference>
<protein>
    <recommendedName>
        <fullName evidence="1">2EXR domain-containing protein</fullName>
    </recommendedName>
</protein>